<dbReference type="KEGG" id="hmi:soil367_09060"/>
<feature type="compositionally biased region" description="Polar residues" evidence="1">
    <location>
        <begin position="342"/>
        <end position="354"/>
    </location>
</feature>
<dbReference type="EMBL" id="CP031093">
    <property type="protein sequence ID" value="QCF26064.1"/>
    <property type="molecule type" value="Genomic_DNA"/>
</dbReference>
<dbReference type="InterPro" id="IPR051928">
    <property type="entry name" value="NorD/CobT"/>
</dbReference>
<feature type="region of interest" description="Disordered" evidence="1">
    <location>
        <begin position="266"/>
        <end position="305"/>
    </location>
</feature>
<dbReference type="InterPro" id="IPR036465">
    <property type="entry name" value="vWFA_dom_sf"/>
</dbReference>
<dbReference type="AlphaFoldDB" id="A0A4P7XHV9"/>
<keyword evidence="4" id="KW-1185">Reference proteome</keyword>
<dbReference type="Gene3D" id="3.40.50.410">
    <property type="entry name" value="von Willebrand factor, type A domain"/>
    <property type="match status" value="1"/>
</dbReference>
<organism evidence="3 4">
    <name type="scientific">Hydrocarboniclastica marina</name>
    <dbReference type="NCBI Taxonomy" id="2259620"/>
    <lineage>
        <taxon>Bacteria</taxon>
        <taxon>Pseudomonadati</taxon>
        <taxon>Pseudomonadota</taxon>
        <taxon>Gammaproteobacteria</taxon>
        <taxon>Alteromonadales</taxon>
        <taxon>Alteromonadaceae</taxon>
        <taxon>Hydrocarboniclastica</taxon>
    </lineage>
</organism>
<proteinExistence type="predicted"/>
<dbReference type="OrthoDB" id="9758211at2"/>
<gene>
    <name evidence="3" type="ORF">soil367_09060</name>
</gene>
<dbReference type="Pfam" id="PF00092">
    <property type="entry name" value="VWA"/>
    <property type="match status" value="1"/>
</dbReference>
<accession>A0A4P7XHV9</accession>
<dbReference type="PROSITE" id="PS50234">
    <property type="entry name" value="VWFA"/>
    <property type="match status" value="1"/>
</dbReference>
<evidence type="ECO:0000313" key="3">
    <source>
        <dbReference type="EMBL" id="QCF26064.1"/>
    </source>
</evidence>
<dbReference type="PANTHER" id="PTHR41248:SF1">
    <property type="entry name" value="NORD PROTEIN"/>
    <property type="match status" value="1"/>
</dbReference>
<feature type="domain" description="VWFA" evidence="2">
    <location>
        <begin position="488"/>
        <end position="672"/>
    </location>
</feature>
<evidence type="ECO:0000256" key="1">
    <source>
        <dbReference type="SAM" id="MobiDB-lite"/>
    </source>
</evidence>
<sequence>MAEAEDVITDAAEHATAYIVDYWQRKTHTPVPFHHTLKAHRKRLEFLLQSLFNQKYPVRMAQAPAAPTYLTRLFTRRPKRLFQTHALPGQDGTRIFLPAEVTPIGSPPLSADALYRIYAIQQVQRARRREAAQHYSTRSVRQIEKNTWAYLFFLLSEAANADRDLVRLYPGLGADLIAMRDATLAGRPELKLLQHAERDAEKLYGAVLRSPPNALPEPIRPCSNAGESLDWALEQAGKNQPGKERFWGILPDAWIGVWLTPEAVIQTDSQQPWTSDPGTQRPDERKMARRPRVREREDDEEDPNAGIWMVQPAIPMEHVEDPMGMQRPADREQEADAGGMSESLSELQETTVVTTPEPAKEIMTSDETPARESVSGGRSDLANGISYPEWDYQADNYRAHGTIVRLLNPALGDPDWITAVNARNRRQLADVRRRFEAMRTRRQAQRRQIDGDDIDIEEYVSAFADQRAGLPVSERLFQCDRNLRRDCAVLLLIDISGSTDAWVSGGHRIIDVAKESLVLVTSALEALGDPYAIQAFSGEGPGQVCVTEIKSFNTQATPTLYRRIASLEPDRFTRVGSALRHATATLMGSNAQNRLLIVLSDGKPNDVDQYESRYGVEDTRKAVAEASMQGIHPFCITVDREAPEYMPYMFGPRRYAMLPQVDKLPMVLLDLLGRFIRG</sequence>
<dbReference type="RefSeq" id="WP_136548786.1">
    <property type="nucleotide sequence ID" value="NZ_CP031093.1"/>
</dbReference>
<reference evidence="3 4" key="1">
    <citation type="submission" date="2018-07" db="EMBL/GenBank/DDBJ databases">
        <title>Marsedoiliclastica nanhaica gen. nov. sp. nov., a novel marine hydrocarbonoclastic bacterium isolated from an in-situ enriched hydrocarbon-degrading consortium in deep-sea sediment.</title>
        <authorList>
            <person name="Dong C."/>
            <person name="Ma T."/>
            <person name="Liu R."/>
            <person name="Shao Z."/>
        </authorList>
    </citation>
    <scope>NUCLEOTIDE SEQUENCE [LARGE SCALE GENOMIC DNA]</scope>
    <source>
        <strain evidence="4">soil36-7</strain>
    </source>
</reference>
<dbReference type="SMART" id="SM00327">
    <property type="entry name" value="VWA"/>
    <property type="match status" value="1"/>
</dbReference>
<evidence type="ECO:0000313" key="4">
    <source>
        <dbReference type="Proteomes" id="UP000298049"/>
    </source>
</evidence>
<feature type="region of interest" description="Disordered" evidence="1">
    <location>
        <begin position="361"/>
        <end position="380"/>
    </location>
</feature>
<feature type="region of interest" description="Disordered" evidence="1">
    <location>
        <begin position="323"/>
        <end position="354"/>
    </location>
</feature>
<dbReference type="CDD" id="cd01454">
    <property type="entry name" value="vWA_norD_type"/>
    <property type="match status" value="1"/>
</dbReference>
<evidence type="ECO:0000259" key="2">
    <source>
        <dbReference type="PROSITE" id="PS50234"/>
    </source>
</evidence>
<protein>
    <submittedName>
        <fullName evidence="3">VWA domain-containing protein</fullName>
    </submittedName>
</protein>
<dbReference type="Proteomes" id="UP000298049">
    <property type="component" value="Chromosome"/>
</dbReference>
<dbReference type="InterPro" id="IPR002035">
    <property type="entry name" value="VWF_A"/>
</dbReference>
<dbReference type="PANTHER" id="PTHR41248">
    <property type="entry name" value="NORD PROTEIN"/>
    <property type="match status" value="1"/>
</dbReference>
<feature type="compositionally biased region" description="Polar residues" evidence="1">
    <location>
        <begin position="266"/>
        <end position="278"/>
    </location>
</feature>
<dbReference type="SUPFAM" id="SSF53300">
    <property type="entry name" value="vWA-like"/>
    <property type="match status" value="1"/>
</dbReference>
<name>A0A4P7XHV9_9ALTE</name>